<gene>
    <name evidence="1" type="ORF">EVA_13833</name>
</gene>
<reference evidence="1" key="1">
    <citation type="journal article" date="2012" name="PLoS ONE">
        <title>Gene sets for utilization of primary and secondary nutrition supplies in the distal gut of endangered iberian lynx.</title>
        <authorList>
            <person name="Alcaide M."/>
            <person name="Messina E."/>
            <person name="Richter M."/>
            <person name="Bargiela R."/>
            <person name="Peplies J."/>
            <person name="Huws S.A."/>
            <person name="Newbold C.J."/>
            <person name="Golyshin P.N."/>
            <person name="Simon M.A."/>
            <person name="Lopez G."/>
            <person name="Yakimov M.M."/>
            <person name="Ferrer M."/>
        </authorList>
    </citation>
    <scope>NUCLEOTIDE SEQUENCE</scope>
</reference>
<comment type="caution">
    <text evidence="1">The sequence shown here is derived from an EMBL/GenBank/DDBJ whole genome shotgun (WGS) entry which is preliminary data.</text>
</comment>
<dbReference type="AlphaFoldDB" id="J9FT03"/>
<name>J9FT03_9ZZZZ</name>
<protein>
    <submittedName>
        <fullName evidence="1">Uncharacterized protein</fullName>
    </submittedName>
</protein>
<organism evidence="1">
    <name type="scientific">gut metagenome</name>
    <dbReference type="NCBI Taxonomy" id="749906"/>
    <lineage>
        <taxon>unclassified sequences</taxon>
        <taxon>metagenomes</taxon>
        <taxon>organismal metagenomes</taxon>
    </lineage>
</organism>
<evidence type="ECO:0000313" key="1">
    <source>
        <dbReference type="EMBL" id="EJW98061.1"/>
    </source>
</evidence>
<sequence length="50" mass="5988">MLCWSIPAQLFYFKQHNEFLILQSKAEHTIKICVQLFIIYIALQLQCDIM</sequence>
<accession>J9FT03</accession>
<dbReference type="EMBL" id="AMCI01004450">
    <property type="protein sequence ID" value="EJW98061.1"/>
    <property type="molecule type" value="Genomic_DNA"/>
</dbReference>
<proteinExistence type="predicted"/>